<evidence type="ECO:0000256" key="5">
    <source>
        <dbReference type="ARBA" id="ARBA00022989"/>
    </source>
</evidence>
<keyword evidence="6 7" id="KW-0472">Membrane</keyword>
<evidence type="ECO:0000256" key="2">
    <source>
        <dbReference type="ARBA" id="ARBA00007965"/>
    </source>
</evidence>
<proteinExistence type="inferred from homology"/>
<keyword evidence="4 7" id="KW-0812">Transmembrane</keyword>
<evidence type="ECO:0000256" key="7">
    <source>
        <dbReference type="SAM" id="Phobius"/>
    </source>
</evidence>
<evidence type="ECO:0008006" key="10">
    <source>
        <dbReference type="Google" id="ProtNLM"/>
    </source>
</evidence>
<gene>
    <name evidence="8" type="ORF">AGLY_016120</name>
</gene>
<name>A0A6G0SZJ1_APHGL</name>
<feature type="transmembrane region" description="Helical" evidence="7">
    <location>
        <begin position="347"/>
        <end position="366"/>
    </location>
</feature>
<evidence type="ECO:0000313" key="8">
    <source>
        <dbReference type="EMBL" id="KAE9523568.1"/>
    </source>
</evidence>
<feature type="transmembrane region" description="Helical" evidence="7">
    <location>
        <begin position="118"/>
        <end position="136"/>
    </location>
</feature>
<comment type="subcellular location">
    <subcellularLocation>
        <location evidence="1">Membrane</location>
        <topology evidence="1">Multi-pass membrane protein</topology>
    </subcellularLocation>
</comment>
<dbReference type="GO" id="GO:0005886">
    <property type="term" value="C:plasma membrane"/>
    <property type="evidence" value="ECO:0007669"/>
    <property type="project" value="TreeGrafter"/>
</dbReference>
<dbReference type="PANTHER" id="PTHR10332">
    <property type="entry name" value="EQUILIBRATIVE NUCLEOSIDE TRANSPORTER"/>
    <property type="match status" value="1"/>
</dbReference>
<feature type="transmembrane region" description="Helical" evidence="7">
    <location>
        <begin position="66"/>
        <end position="84"/>
    </location>
</feature>
<feature type="transmembrane region" description="Helical" evidence="7">
    <location>
        <begin position="33"/>
        <end position="54"/>
    </location>
</feature>
<dbReference type="SUPFAM" id="SSF103473">
    <property type="entry name" value="MFS general substrate transporter"/>
    <property type="match status" value="1"/>
</dbReference>
<feature type="transmembrane region" description="Helical" evidence="7">
    <location>
        <begin position="378"/>
        <end position="400"/>
    </location>
</feature>
<feature type="transmembrane region" description="Helical" evidence="7">
    <location>
        <begin position="479"/>
        <end position="502"/>
    </location>
</feature>
<feature type="transmembrane region" description="Helical" evidence="7">
    <location>
        <begin position="444"/>
        <end position="467"/>
    </location>
</feature>
<dbReference type="EMBL" id="VYZN01000079">
    <property type="protein sequence ID" value="KAE9523568.1"/>
    <property type="molecule type" value="Genomic_DNA"/>
</dbReference>
<dbReference type="GO" id="GO:0008504">
    <property type="term" value="F:monoamine transmembrane transporter activity"/>
    <property type="evidence" value="ECO:0007669"/>
    <property type="project" value="TreeGrafter"/>
</dbReference>
<feature type="transmembrane region" description="Helical" evidence="7">
    <location>
        <begin position="148"/>
        <end position="170"/>
    </location>
</feature>
<evidence type="ECO:0000313" key="9">
    <source>
        <dbReference type="Proteomes" id="UP000475862"/>
    </source>
</evidence>
<keyword evidence="5 7" id="KW-1133">Transmembrane helix</keyword>
<accession>A0A6G0SZJ1</accession>
<keyword evidence="3" id="KW-0813">Transport</keyword>
<reference evidence="8 9" key="1">
    <citation type="submission" date="2019-08" db="EMBL/GenBank/DDBJ databases">
        <title>The genome of the soybean aphid Biotype 1, its phylome, world population structure and adaptation to the North American continent.</title>
        <authorList>
            <person name="Giordano R."/>
            <person name="Donthu R.K."/>
            <person name="Hernandez A.G."/>
            <person name="Wright C.L."/>
            <person name="Zimin A.V."/>
        </authorList>
    </citation>
    <scope>NUCLEOTIDE SEQUENCE [LARGE SCALE GENOMIC DNA]</scope>
    <source>
        <tissue evidence="8">Whole aphids</tissue>
    </source>
</reference>
<comment type="caution">
    <text evidence="8">The sequence shown here is derived from an EMBL/GenBank/DDBJ whole genome shotgun (WGS) entry which is preliminary data.</text>
</comment>
<dbReference type="Pfam" id="PF01733">
    <property type="entry name" value="Nucleoside_tran"/>
    <property type="match status" value="1"/>
</dbReference>
<evidence type="ECO:0000256" key="3">
    <source>
        <dbReference type="ARBA" id="ARBA00022448"/>
    </source>
</evidence>
<dbReference type="InterPro" id="IPR036259">
    <property type="entry name" value="MFS_trans_sf"/>
</dbReference>
<dbReference type="GO" id="GO:0005337">
    <property type="term" value="F:nucleoside transmembrane transporter activity"/>
    <property type="evidence" value="ECO:0007669"/>
    <property type="project" value="InterPro"/>
</dbReference>
<dbReference type="InterPro" id="IPR002259">
    <property type="entry name" value="Eqnu_transpt"/>
</dbReference>
<feature type="transmembrane region" description="Helical" evidence="7">
    <location>
        <begin position="420"/>
        <end position="438"/>
    </location>
</feature>
<dbReference type="OrthoDB" id="10014563at2759"/>
<dbReference type="PANTHER" id="PTHR10332:SF10">
    <property type="entry name" value="EQUILIBRATIVE NUCLEOSIDE TRANSPORTER 4"/>
    <property type="match status" value="1"/>
</dbReference>
<evidence type="ECO:0000256" key="1">
    <source>
        <dbReference type="ARBA" id="ARBA00004141"/>
    </source>
</evidence>
<keyword evidence="9" id="KW-1185">Reference proteome</keyword>
<comment type="similarity">
    <text evidence="2">Belongs to the SLC29A/ENT transporter (TC 2.A.57) family.</text>
</comment>
<evidence type="ECO:0000256" key="4">
    <source>
        <dbReference type="ARBA" id="ARBA00022692"/>
    </source>
</evidence>
<dbReference type="Proteomes" id="UP000475862">
    <property type="component" value="Unassembled WGS sequence"/>
</dbReference>
<protein>
    <recommendedName>
        <fullName evidence="10">Equilibrative nucleoside transporter 4</fullName>
    </recommendedName>
</protein>
<feature type="transmembrane region" description="Helical" evidence="7">
    <location>
        <begin position="212"/>
        <end position="232"/>
    </location>
</feature>
<dbReference type="AlphaFoldDB" id="A0A6G0SZJ1"/>
<evidence type="ECO:0000256" key="6">
    <source>
        <dbReference type="ARBA" id="ARBA00023136"/>
    </source>
</evidence>
<organism evidence="8 9">
    <name type="scientific">Aphis glycines</name>
    <name type="common">Soybean aphid</name>
    <dbReference type="NCBI Taxonomy" id="307491"/>
    <lineage>
        <taxon>Eukaryota</taxon>
        <taxon>Metazoa</taxon>
        <taxon>Ecdysozoa</taxon>
        <taxon>Arthropoda</taxon>
        <taxon>Hexapoda</taxon>
        <taxon>Insecta</taxon>
        <taxon>Pterygota</taxon>
        <taxon>Neoptera</taxon>
        <taxon>Paraneoptera</taxon>
        <taxon>Hemiptera</taxon>
        <taxon>Sternorrhyncha</taxon>
        <taxon>Aphidomorpha</taxon>
        <taxon>Aphidoidea</taxon>
        <taxon>Aphididae</taxon>
        <taxon>Aphidini</taxon>
        <taxon>Aphis</taxon>
        <taxon>Aphis</taxon>
    </lineage>
</organism>
<sequence length="582" mass="65093">MDENLSRGYVALGKRGNICPLATPPIDNMGKTYMAMVLAGAGFLFPYNSFVMAVDYFQTKYPVSMVVFDMTIVYIMVAFVAVLTNNLLVETLSFTCRINIGTHNTTRRFPYTITDPNSYGLTISMLLFVGAVEIWWDELFTLDTSYCLNLIAIGLIAWGATIQQSSFYGYTSILPIKYTQAVMIGESAAGLWVSIDRIFTKMLTKDLRVSTFSFFVISHLVVMTSCVLFQIVQSSDFVKFYIARSEDSKKKISLEPTEEYVDSEQSQPEPFAETSLSTGKIFKDENTFSFANPMYDPNSNSVPTYHVEDVMIHVETGSSFKLRKSSLSEFWDSFKSGYKLRKEVSKIIWKQMLAIFLCYFVTLSIYPGVLSDLVSPRFGTWMPVLVMTVFNLFDLMGKLLGAYSYERWDDKILKSTKKRLFMIPAILLIVIVQHPFHTKIISEFMIILQTAVLGVTNGITGSVPMIFAPAKVVEERRELAGNIMTISYIAGTTAGSIFAYVLDRIIHYEIGFSVSWAGADYHKTMATGITTNPINLFNYSHVTTDTINHTGSSPLQATVTLGTLLLTSAARSINSTTTAFPG</sequence>